<evidence type="ECO:0000259" key="1">
    <source>
        <dbReference type="Pfam" id="PF13144"/>
    </source>
</evidence>
<evidence type="ECO:0000313" key="2">
    <source>
        <dbReference type="EMBL" id="ABB39951.2"/>
    </source>
</evidence>
<dbReference type="HOGENOM" id="CLU_068858_0_0_7"/>
<dbReference type="PANTHER" id="PTHR36307:SF1">
    <property type="entry name" value="FLAGELLA BASAL BODY P-RING FORMATION PROTEIN FLGA"/>
    <property type="match status" value="1"/>
</dbReference>
<reference evidence="2 3" key="1">
    <citation type="journal article" date="2011" name="J. Bacteriol.">
        <title>Complete genome sequence and updated annotation of Desulfovibrio alaskensis G20.</title>
        <authorList>
            <person name="Hauser L.J."/>
            <person name="Land M.L."/>
            <person name="Brown S.D."/>
            <person name="Larimer F."/>
            <person name="Keller K.L."/>
            <person name="Rapp-Giles B.J."/>
            <person name="Price M.N."/>
            <person name="Lin M."/>
            <person name="Bruce D.C."/>
            <person name="Detter J.C."/>
            <person name="Tapia R."/>
            <person name="Han C.S."/>
            <person name="Goodwin L.A."/>
            <person name="Cheng J.F."/>
            <person name="Pitluck S."/>
            <person name="Copeland A."/>
            <person name="Lucas S."/>
            <person name="Nolan M."/>
            <person name="Lapidus A.L."/>
            <person name="Palumbo A.V."/>
            <person name="Wall J.D."/>
        </authorList>
    </citation>
    <scope>NUCLEOTIDE SEQUENCE [LARGE SCALE GENOMIC DNA]</scope>
    <source>
        <strain evidence="3">ATCC BAA 1058 / DSM 17464 / G20</strain>
    </source>
</reference>
<proteinExistence type="predicted"/>
<dbReference type="KEGG" id="dde:Dde_3157"/>
<keyword evidence="2" id="KW-0969">Cilium</keyword>
<keyword evidence="2" id="KW-0966">Cell projection</keyword>
<dbReference type="STRING" id="207559.Dde_3157"/>
<evidence type="ECO:0000313" key="3">
    <source>
        <dbReference type="Proteomes" id="UP000002710"/>
    </source>
</evidence>
<dbReference type="Pfam" id="PF13144">
    <property type="entry name" value="ChapFlgA"/>
    <property type="match status" value="1"/>
</dbReference>
<dbReference type="Proteomes" id="UP000002710">
    <property type="component" value="Chromosome"/>
</dbReference>
<feature type="domain" description="Flagella basal body P-ring formation protein FlgA SAF" evidence="1">
    <location>
        <begin position="231"/>
        <end position="350"/>
    </location>
</feature>
<dbReference type="GO" id="GO:0044780">
    <property type="term" value="P:bacterial-type flagellum assembly"/>
    <property type="evidence" value="ECO:0007669"/>
    <property type="project" value="InterPro"/>
</dbReference>
<organism evidence="2 3">
    <name type="scientific">Oleidesulfovibrio alaskensis (strain ATCC BAA-1058 / DSM 17464 / G20)</name>
    <name type="common">Desulfovibrio alaskensis</name>
    <dbReference type="NCBI Taxonomy" id="207559"/>
    <lineage>
        <taxon>Bacteria</taxon>
        <taxon>Pseudomonadati</taxon>
        <taxon>Thermodesulfobacteriota</taxon>
        <taxon>Desulfovibrionia</taxon>
        <taxon>Desulfovibrionales</taxon>
        <taxon>Desulfovibrionaceae</taxon>
        <taxon>Oleidesulfovibrio</taxon>
    </lineage>
</organism>
<dbReference type="InterPro" id="IPR039246">
    <property type="entry name" value="Flagellar_FlgA"/>
</dbReference>
<gene>
    <name evidence="2" type="ordered locus">Dde_3157</name>
</gene>
<protein>
    <submittedName>
        <fullName evidence="2">Flagella basal body P-ring formation protein FlgA</fullName>
    </submittedName>
</protein>
<dbReference type="EMBL" id="CP000112">
    <property type="protein sequence ID" value="ABB39951.2"/>
    <property type="molecule type" value="Genomic_DNA"/>
</dbReference>
<dbReference type="InterPro" id="IPR017585">
    <property type="entry name" value="SAF_FlgA"/>
</dbReference>
<name>Q30WJ5_OLEA2</name>
<dbReference type="eggNOG" id="COG1261">
    <property type="taxonomic scope" value="Bacteria"/>
</dbReference>
<dbReference type="Gene3D" id="2.30.30.760">
    <property type="match status" value="1"/>
</dbReference>
<dbReference type="AlphaFoldDB" id="Q30WJ5"/>
<keyword evidence="2" id="KW-0282">Flagellum</keyword>
<dbReference type="PANTHER" id="PTHR36307">
    <property type="entry name" value="FLAGELLA BASAL BODY P-RING FORMATION PROTEIN FLGA"/>
    <property type="match status" value="1"/>
</dbReference>
<accession>Q30WJ5</accession>
<sequence>MRLRGIVRMWMSVAKPYSGAAAESLSRCGLRGLHMVLLAVLLAVLAAVPAGASLTGTWRLQLRDAAVVHGDMVLLGEIASPVGEMPPELWQQLARRPLWESPDKTGRTMSITGPRLKRAMRRYLPEHHRKCLYPASMAVQKGGGLYDEAALRKVVADSLTPRLAALEGEASLRDYRLPAFMFVEDPLNTVMLMTDDVRAGRLSLRLAEVRPTGDVVRQATGSVFVDVWTGVPAAAFPVNRGDLLGPDAVTMVRKNRAFMRGDPWDGKGGPWRLTRAVGQGQVIYAADLEIMPTVARGDRVDLVFRGSRILLTVPAEALADGAAGDSIPVRNLQSRRQVYATVKDPTTVIVQ</sequence>
<dbReference type="NCBIfam" id="TIGR03170">
    <property type="entry name" value="flgA_cterm"/>
    <property type="match status" value="1"/>
</dbReference>
<keyword evidence="3" id="KW-1185">Reference proteome</keyword>